<proteinExistence type="predicted"/>
<evidence type="ECO:0000256" key="1">
    <source>
        <dbReference type="SAM" id="Phobius"/>
    </source>
</evidence>
<keyword evidence="1" id="KW-0472">Membrane</keyword>
<keyword evidence="3" id="KW-1185">Reference proteome</keyword>
<reference evidence="2 3" key="1">
    <citation type="submission" date="2020-08" db="EMBL/GenBank/DDBJ databases">
        <title>Genome public.</title>
        <authorList>
            <person name="Liu C."/>
            <person name="Sun Q."/>
        </authorList>
    </citation>
    <scope>NUCLEOTIDE SEQUENCE [LARGE SCALE GENOMIC DNA]</scope>
    <source>
        <strain evidence="2 3">NSJ-37</strain>
    </source>
</reference>
<keyword evidence="1" id="KW-1133">Transmembrane helix</keyword>
<accession>A0ABR7N3Y9</accession>
<keyword evidence="1" id="KW-0812">Transmembrane</keyword>
<feature type="transmembrane region" description="Helical" evidence="1">
    <location>
        <begin position="33"/>
        <end position="54"/>
    </location>
</feature>
<name>A0ABR7N3Y9_9FIRM</name>
<dbReference type="RefSeq" id="WP_249298427.1">
    <property type="nucleotide sequence ID" value="NZ_JACRSX010000020.1"/>
</dbReference>
<dbReference type="Proteomes" id="UP000606193">
    <property type="component" value="Unassembled WGS sequence"/>
</dbReference>
<evidence type="ECO:0000313" key="2">
    <source>
        <dbReference type="EMBL" id="MBC8563351.1"/>
    </source>
</evidence>
<dbReference type="PROSITE" id="PS00018">
    <property type="entry name" value="EF_HAND_1"/>
    <property type="match status" value="1"/>
</dbReference>
<organism evidence="2 3">
    <name type="scientific">Jutongia huaianensis</name>
    <dbReference type="NCBI Taxonomy" id="2763668"/>
    <lineage>
        <taxon>Bacteria</taxon>
        <taxon>Bacillati</taxon>
        <taxon>Bacillota</taxon>
        <taxon>Clostridia</taxon>
        <taxon>Lachnospirales</taxon>
        <taxon>Lachnospiraceae</taxon>
        <taxon>Jutongia</taxon>
    </lineage>
</organism>
<comment type="caution">
    <text evidence="2">The sequence shown here is derived from an EMBL/GenBank/DDBJ whole genome shotgun (WGS) entry which is preliminary data.</text>
</comment>
<gene>
    <name evidence="2" type="ORF">H8704_12080</name>
</gene>
<sequence>MIDYDHDGKIDKNDFVIEEMMNEEHEEREHSDFISSIKGLGLVMIGLLLLYGIIKAIF</sequence>
<evidence type="ECO:0008006" key="4">
    <source>
        <dbReference type="Google" id="ProtNLM"/>
    </source>
</evidence>
<dbReference type="EMBL" id="JACRSX010000020">
    <property type="protein sequence ID" value="MBC8563351.1"/>
    <property type="molecule type" value="Genomic_DNA"/>
</dbReference>
<protein>
    <recommendedName>
        <fullName evidence="4">EF-hand domain-containing protein</fullName>
    </recommendedName>
</protein>
<evidence type="ECO:0000313" key="3">
    <source>
        <dbReference type="Proteomes" id="UP000606193"/>
    </source>
</evidence>
<dbReference type="InterPro" id="IPR018247">
    <property type="entry name" value="EF_Hand_1_Ca_BS"/>
</dbReference>